<dbReference type="Pfam" id="PF01817">
    <property type="entry name" value="CM_2"/>
    <property type="match status" value="1"/>
</dbReference>
<dbReference type="InterPro" id="IPR052899">
    <property type="entry name" value="Class-I_DAHP_synthase"/>
</dbReference>
<dbReference type="GO" id="GO:0004106">
    <property type="term" value="F:chorismate mutase activity"/>
    <property type="evidence" value="ECO:0007669"/>
    <property type="project" value="UniProtKB-EC"/>
</dbReference>
<evidence type="ECO:0000256" key="2">
    <source>
        <dbReference type="ARBA" id="ARBA00022679"/>
    </source>
</evidence>
<gene>
    <name evidence="4" type="ORF">DIT68_04985</name>
</gene>
<accession>A0A2U2XFL2</accession>
<dbReference type="InterPro" id="IPR006218">
    <property type="entry name" value="DAHP1/KDSA"/>
</dbReference>
<comment type="caution">
    <text evidence="4">The sequence shown here is derived from an EMBL/GenBank/DDBJ whole genome shotgun (WGS) entry which is preliminary data.</text>
</comment>
<dbReference type="SMART" id="SM00830">
    <property type="entry name" value="CM_2"/>
    <property type="match status" value="1"/>
</dbReference>
<dbReference type="SUPFAM" id="SSF51569">
    <property type="entry name" value="Aldolase"/>
    <property type="match status" value="1"/>
</dbReference>
<evidence type="ECO:0000259" key="3">
    <source>
        <dbReference type="PROSITE" id="PS51168"/>
    </source>
</evidence>
<dbReference type="PANTHER" id="PTHR43018">
    <property type="entry name" value="PHOSPHO-2-DEHYDRO-3-DEOXYHEPTONATE ALDOLASE"/>
    <property type="match status" value="1"/>
</dbReference>
<organism evidence="4 5">
    <name type="scientific">Brumimicrobium oceani</name>
    <dbReference type="NCBI Taxonomy" id="2100725"/>
    <lineage>
        <taxon>Bacteria</taxon>
        <taxon>Pseudomonadati</taxon>
        <taxon>Bacteroidota</taxon>
        <taxon>Flavobacteriia</taxon>
        <taxon>Flavobacteriales</taxon>
        <taxon>Crocinitomicaceae</taxon>
        <taxon>Brumimicrobium</taxon>
    </lineage>
</organism>
<dbReference type="InterPro" id="IPR036263">
    <property type="entry name" value="Chorismate_II_sf"/>
</dbReference>
<dbReference type="InterPro" id="IPR013785">
    <property type="entry name" value="Aldolase_TIM"/>
</dbReference>
<protein>
    <recommendedName>
        <fullName evidence="1">chorismate mutase</fullName>
        <ecNumber evidence="1">5.4.99.5</ecNumber>
    </recommendedName>
</protein>
<evidence type="ECO:0000313" key="5">
    <source>
        <dbReference type="Proteomes" id="UP000245370"/>
    </source>
</evidence>
<evidence type="ECO:0000256" key="1">
    <source>
        <dbReference type="ARBA" id="ARBA00012404"/>
    </source>
</evidence>
<dbReference type="Proteomes" id="UP000245370">
    <property type="component" value="Unassembled WGS sequence"/>
</dbReference>
<dbReference type="Gene3D" id="1.20.59.10">
    <property type="entry name" value="Chorismate mutase"/>
    <property type="match status" value="1"/>
</dbReference>
<dbReference type="PANTHER" id="PTHR43018:SF1">
    <property type="entry name" value="PROTEIN AROA(G)"/>
    <property type="match status" value="1"/>
</dbReference>
<proteinExistence type="predicted"/>
<keyword evidence="5" id="KW-1185">Reference proteome</keyword>
<dbReference type="RefSeq" id="WP_109358704.1">
    <property type="nucleotide sequence ID" value="NZ_QFRJ01000002.1"/>
</dbReference>
<sequence>MKLDLQNNLRKHKRPFLIAGPCSVESEEQMMAVAKGIAETKPALIRGGIWKPRTRPDSFEGVGAIGLPWLVNAGKEIGVPVTTEVANAKHVEAALKAGVDVLWIGARTTVNPFAVQEIADAIQGTDITVMVKNPINPDLMLWIGAFERLQKAGIQDLVAIHRGFSVYNHPRYRNVPNWEIPIGLTEEMPNIPVICDPSHISGRRDGLLNVAQKAMDLNFAGLMIETHNNPDKAWSDAQQQITPVQLKELLNQLVLRKADVHLEGVDFIGIQRGKIAEIDNQIFDLMKERMQIVRDIGVYKKENNITILQSEHWKKMIDQRLAKAKELELSIDFLRSVLDAIHQESIRHQTKVMNPGRGE</sequence>
<dbReference type="SUPFAM" id="SSF48600">
    <property type="entry name" value="Chorismate mutase II"/>
    <property type="match status" value="1"/>
</dbReference>
<evidence type="ECO:0000313" key="4">
    <source>
        <dbReference type="EMBL" id="PWH86592.1"/>
    </source>
</evidence>
<dbReference type="OrthoDB" id="9780456at2"/>
<dbReference type="GO" id="GO:0016740">
    <property type="term" value="F:transferase activity"/>
    <property type="evidence" value="ECO:0007669"/>
    <property type="project" value="UniProtKB-KW"/>
</dbReference>
<dbReference type="Pfam" id="PF00793">
    <property type="entry name" value="DAHP_synth_1"/>
    <property type="match status" value="1"/>
</dbReference>
<reference evidence="4 5" key="2">
    <citation type="submission" date="2018-05" db="EMBL/GenBank/DDBJ databases">
        <authorList>
            <person name="Lanie J.A."/>
            <person name="Ng W.-L."/>
            <person name="Kazmierczak K.M."/>
            <person name="Andrzejewski T.M."/>
            <person name="Davidsen T.M."/>
            <person name="Wayne K.J."/>
            <person name="Tettelin H."/>
            <person name="Glass J.I."/>
            <person name="Rusch D."/>
            <person name="Podicherti R."/>
            <person name="Tsui H.-C.T."/>
            <person name="Winkler M.E."/>
        </authorList>
    </citation>
    <scope>NUCLEOTIDE SEQUENCE [LARGE SCALE GENOMIC DNA]</scope>
    <source>
        <strain evidence="4 5">C305</strain>
    </source>
</reference>
<dbReference type="Gene3D" id="3.20.20.70">
    <property type="entry name" value="Aldolase class I"/>
    <property type="match status" value="1"/>
</dbReference>
<dbReference type="InterPro" id="IPR002701">
    <property type="entry name" value="CM_II_prokaryot"/>
</dbReference>
<reference evidence="4 5" key="1">
    <citation type="submission" date="2018-05" db="EMBL/GenBank/DDBJ databases">
        <title>Brumimicrobium oceani sp. nov., isolated from coastal sediment.</title>
        <authorList>
            <person name="Kou Y."/>
        </authorList>
    </citation>
    <scope>NUCLEOTIDE SEQUENCE [LARGE SCALE GENOMIC DNA]</scope>
    <source>
        <strain evidence="4 5">C305</strain>
    </source>
</reference>
<dbReference type="EC" id="5.4.99.5" evidence="1"/>
<feature type="domain" description="Chorismate mutase" evidence="3">
    <location>
        <begin position="262"/>
        <end position="353"/>
    </location>
</feature>
<dbReference type="AlphaFoldDB" id="A0A2U2XFL2"/>
<keyword evidence="2" id="KW-0808">Transferase</keyword>
<dbReference type="EMBL" id="QFRJ01000002">
    <property type="protein sequence ID" value="PWH86592.1"/>
    <property type="molecule type" value="Genomic_DNA"/>
</dbReference>
<dbReference type="GO" id="GO:0046417">
    <property type="term" value="P:chorismate metabolic process"/>
    <property type="evidence" value="ECO:0007669"/>
    <property type="project" value="InterPro"/>
</dbReference>
<dbReference type="InterPro" id="IPR036979">
    <property type="entry name" value="CM_dom_sf"/>
</dbReference>
<name>A0A2U2XFL2_9FLAO</name>
<dbReference type="PROSITE" id="PS51168">
    <property type="entry name" value="CHORISMATE_MUT_2"/>
    <property type="match status" value="1"/>
</dbReference>